<feature type="domain" description="L1 transposable element dsRBD-like" evidence="3">
    <location>
        <begin position="98"/>
        <end position="161"/>
    </location>
</feature>
<dbReference type="Ensembl" id="ENSECAT00000122714.1">
    <property type="protein sequence ID" value="ENSECAP00000077107.1"/>
    <property type="gene ID" value="ENSECAG00000049707.1"/>
</dbReference>
<dbReference type="InterPro" id="IPR004244">
    <property type="entry name" value="Transposase_22"/>
</dbReference>
<dbReference type="Ensembl" id="ENSECAT00000087845.1">
    <property type="protein sequence ID" value="ENSECAP00000073696.1"/>
    <property type="gene ID" value="ENSECAG00000049707.1"/>
</dbReference>
<dbReference type="FunFam" id="3.30.250.20:FF:000005">
    <property type="entry name" value="LINE-1 retrotransposable element ORF1 protein"/>
    <property type="match status" value="1"/>
</dbReference>
<protein>
    <recommendedName>
        <fullName evidence="6">L1 transposable element RRM domain-containing protein</fullName>
    </recommendedName>
</protein>
<name>A0A9L0SJZ8_HORSE</name>
<reference evidence="4 5" key="1">
    <citation type="journal article" date="2009" name="Science">
        <title>Genome sequence, comparative analysis, and population genetics of the domestic horse.</title>
        <authorList>
            <consortium name="Broad Institute Genome Sequencing Platform"/>
            <consortium name="Broad Institute Whole Genome Assembly Team"/>
            <person name="Wade C.M."/>
            <person name="Giulotto E."/>
            <person name="Sigurdsson S."/>
            <person name="Zoli M."/>
            <person name="Gnerre S."/>
            <person name="Imsland F."/>
            <person name="Lear T.L."/>
            <person name="Adelson D.L."/>
            <person name="Bailey E."/>
            <person name="Bellone R.R."/>
            <person name="Bloecker H."/>
            <person name="Distl O."/>
            <person name="Edgar R.C."/>
            <person name="Garber M."/>
            <person name="Leeb T."/>
            <person name="Mauceli E."/>
            <person name="MacLeod J.N."/>
            <person name="Penedo M.C.T."/>
            <person name="Raison J.M."/>
            <person name="Sharpe T."/>
            <person name="Vogel J."/>
            <person name="Andersson L."/>
            <person name="Antczak D.F."/>
            <person name="Biagi T."/>
            <person name="Binns M.M."/>
            <person name="Chowdhary B.P."/>
            <person name="Coleman S.J."/>
            <person name="Della Valle G."/>
            <person name="Fryc S."/>
            <person name="Guerin G."/>
            <person name="Hasegawa T."/>
            <person name="Hill E.W."/>
            <person name="Jurka J."/>
            <person name="Kiialainen A."/>
            <person name="Lindgren G."/>
            <person name="Liu J."/>
            <person name="Magnani E."/>
            <person name="Mickelson J.R."/>
            <person name="Murray J."/>
            <person name="Nergadze S.G."/>
            <person name="Onofrio R."/>
            <person name="Pedroni S."/>
            <person name="Piras M.F."/>
            <person name="Raudsepp T."/>
            <person name="Rocchi M."/>
            <person name="Roeed K.H."/>
            <person name="Ryder O.A."/>
            <person name="Searle S."/>
            <person name="Skow L."/>
            <person name="Swinburne J.E."/>
            <person name="Syvaenen A.C."/>
            <person name="Tozaki T."/>
            <person name="Valberg S.J."/>
            <person name="Vaudin M."/>
            <person name="White J.R."/>
            <person name="Zody M.C."/>
            <person name="Lander E.S."/>
            <person name="Lindblad-Toh K."/>
        </authorList>
    </citation>
    <scope>NUCLEOTIDE SEQUENCE [LARGE SCALE GENOMIC DNA]</scope>
    <source>
        <strain evidence="4 5">Thoroughbred</strain>
    </source>
</reference>
<reference evidence="4" key="2">
    <citation type="submission" date="2025-05" db="UniProtKB">
        <authorList>
            <consortium name="Ensembl"/>
        </authorList>
    </citation>
    <scope>IDENTIFICATION</scope>
    <source>
        <strain evidence="4">Thoroughbred</strain>
    </source>
</reference>
<dbReference type="Pfam" id="PF02994">
    <property type="entry name" value="Transposase_22"/>
    <property type="match status" value="1"/>
</dbReference>
<organism evidence="4 5">
    <name type="scientific">Equus caballus</name>
    <name type="common">Horse</name>
    <dbReference type="NCBI Taxonomy" id="9796"/>
    <lineage>
        <taxon>Eukaryota</taxon>
        <taxon>Metazoa</taxon>
        <taxon>Chordata</taxon>
        <taxon>Craniata</taxon>
        <taxon>Vertebrata</taxon>
        <taxon>Euteleostomi</taxon>
        <taxon>Mammalia</taxon>
        <taxon>Eutheria</taxon>
        <taxon>Laurasiatheria</taxon>
        <taxon>Perissodactyla</taxon>
        <taxon>Equidae</taxon>
        <taxon>Equus</taxon>
    </lineage>
</organism>
<evidence type="ECO:0000259" key="3">
    <source>
        <dbReference type="Pfam" id="PF17490"/>
    </source>
</evidence>
<dbReference type="InterPro" id="IPR043636">
    <property type="entry name" value="L1_RRM_dom"/>
</dbReference>
<dbReference type="Ensembl" id="ENSECAT00000138823.1">
    <property type="protein sequence ID" value="ENSECAP00000075864.1"/>
    <property type="gene ID" value="ENSECAG00000049707.1"/>
</dbReference>
<proteinExistence type="inferred from homology"/>
<dbReference type="Ensembl" id="ENSECAT00000124491.1">
    <property type="protein sequence ID" value="ENSECAP00000074534.1"/>
    <property type="gene ID" value="ENSECAG00000049707.1"/>
</dbReference>
<dbReference type="GO" id="GO:0032197">
    <property type="term" value="P:retrotransposition"/>
    <property type="evidence" value="ECO:0000318"/>
    <property type="project" value="GO_Central"/>
</dbReference>
<dbReference type="GeneTree" id="ENSGT01150000286982"/>
<evidence type="ECO:0000313" key="4">
    <source>
        <dbReference type="Ensembl" id="ENSECAP00000074534.1"/>
    </source>
</evidence>
<evidence type="ECO:0000259" key="2">
    <source>
        <dbReference type="Pfam" id="PF02994"/>
    </source>
</evidence>
<feature type="domain" description="L1 transposable element RRM" evidence="2">
    <location>
        <begin position="20"/>
        <end position="95"/>
    </location>
</feature>
<evidence type="ECO:0000313" key="5">
    <source>
        <dbReference type="Proteomes" id="UP000002281"/>
    </source>
</evidence>
<dbReference type="AlphaFoldDB" id="A0A9L0SJZ8"/>
<dbReference type="GO" id="GO:0003727">
    <property type="term" value="F:single-stranded RNA binding"/>
    <property type="evidence" value="ECO:0000318"/>
    <property type="project" value="GO_Central"/>
</dbReference>
<dbReference type="Pfam" id="PF17490">
    <property type="entry name" value="Tnp_22_dsRBD"/>
    <property type="match status" value="1"/>
</dbReference>
<sequence length="180" mass="21464">MQHKNYRYSRRRREGEGRKKFVQKIIAENFPNLGKEREICVEEAFRSPTFVNAKRPTARHIVVKRAKLNDKERILRAARKEKIIYEGTPIRLSADFSAETLQARREWDEIFKILKDKNLQPRILYAAKISFRYEGEIKTFPDKQNLRDFIATRRSLQEIFKKALIPEKKKRGRQGSQNTE</sequence>
<dbReference type="GO" id="GO:1990904">
    <property type="term" value="C:ribonucleoprotein complex"/>
    <property type="evidence" value="ECO:0000318"/>
    <property type="project" value="GO_Central"/>
</dbReference>
<dbReference type="PANTHER" id="PTHR11505">
    <property type="entry name" value="L1 TRANSPOSABLE ELEMENT-RELATED"/>
    <property type="match status" value="1"/>
</dbReference>
<comment type="similarity">
    <text evidence="1">Belongs to the transposase 22 family.</text>
</comment>
<dbReference type="InterPro" id="IPR042566">
    <property type="entry name" value="L1_C"/>
</dbReference>
<accession>A0A9L0SJZ8</accession>
<dbReference type="InterPro" id="IPR035300">
    <property type="entry name" value="L1_dsRBD"/>
</dbReference>
<dbReference type="FunFam" id="3.30.70.1820:FF:000002">
    <property type="entry name" value="LINE-1 retrotransposable element ORF1 protein"/>
    <property type="match status" value="1"/>
</dbReference>
<dbReference type="Proteomes" id="UP000002281">
    <property type="component" value="Chromosome 29"/>
</dbReference>
<evidence type="ECO:0000256" key="1">
    <source>
        <dbReference type="ARBA" id="ARBA00061640"/>
    </source>
</evidence>
<evidence type="ECO:0008006" key="6">
    <source>
        <dbReference type="Google" id="ProtNLM"/>
    </source>
</evidence>
<keyword evidence="5" id="KW-1185">Reference proteome</keyword>
<dbReference type="Ensembl" id="ENSECAT00000108578.1">
    <property type="protein sequence ID" value="ENSECAP00000070059.1"/>
    <property type="gene ID" value="ENSECAG00000049707.1"/>
</dbReference>
<dbReference type="Gene3D" id="3.30.250.20">
    <property type="entry name" value="L1 transposable element, C-terminal domain"/>
    <property type="match status" value="1"/>
</dbReference>
<dbReference type="Ensembl" id="ENSECAT00000106605.1">
    <property type="protein sequence ID" value="ENSECAP00000088588.1"/>
    <property type="gene ID" value="ENSECAG00000049707.1"/>
</dbReference>
<dbReference type="Ensembl" id="ENSECAT00000137879.1">
    <property type="protein sequence ID" value="ENSECAP00000081459.1"/>
    <property type="gene ID" value="ENSECAG00000049707.1"/>
</dbReference>
<dbReference type="Gene3D" id="3.30.70.1820">
    <property type="entry name" value="L1 transposable element, RRM domain"/>
    <property type="match status" value="1"/>
</dbReference>